<evidence type="ECO:0000313" key="1">
    <source>
        <dbReference type="EMBL" id="KAJ3640953.1"/>
    </source>
</evidence>
<keyword evidence="2" id="KW-1185">Reference proteome</keyword>
<accession>A0AA38HNB7</accession>
<proteinExistence type="predicted"/>
<dbReference type="Proteomes" id="UP001168821">
    <property type="component" value="Unassembled WGS sequence"/>
</dbReference>
<comment type="caution">
    <text evidence="1">The sequence shown here is derived from an EMBL/GenBank/DDBJ whole genome shotgun (WGS) entry which is preliminary data.</text>
</comment>
<name>A0AA38HNB7_9CUCU</name>
<dbReference type="AlphaFoldDB" id="A0AA38HNB7"/>
<reference evidence="1" key="1">
    <citation type="journal article" date="2023" name="G3 (Bethesda)">
        <title>Whole genome assemblies of Zophobas morio and Tenebrio molitor.</title>
        <authorList>
            <person name="Kaur S."/>
            <person name="Stinson S.A."/>
            <person name="diCenzo G.C."/>
        </authorList>
    </citation>
    <scope>NUCLEOTIDE SEQUENCE</scope>
    <source>
        <strain evidence="1">QUZm001</strain>
    </source>
</reference>
<evidence type="ECO:0000313" key="2">
    <source>
        <dbReference type="Proteomes" id="UP001168821"/>
    </source>
</evidence>
<dbReference type="EMBL" id="JALNTZ010000009">
    <property type="protein sequence ID" value="KAJ3640953.1"/>
    <property type="molecule type" value="Genomic_DNA"/>
</dbReference>
<sequence>MTSKSRLDKVIIAAEIVRISRAGSDRAFFLAQAFAVSPAADQQIPIFNKRNFAMWRFLEESATFALHISYKIFPKLRSFFKGASASPLRHLLQAGSENSGSVRRFIRGMLPDLDSPTFGRPHRPPRHQLLVQFASNV</sequence>
<protein>
    <submittedName>
        <fullName evidence="1">Uncharacterized protein</fullName>
    </submittedName>
</protein>
<organism evidence="1 2">
    <name type="scientific">Zophobas morio</name>
    <dbReference type="NCBI Taxonomy" id="2755281"/>
    <lineage>
        <taxon>Eukaryota</taxon>
        <taxon>Metazoa</taxon>
        <taxon>Ecdysozoa</taxon>
        <taxon>Arthropoda</taxon>
        <taxon>Hexapoda</taxon>
        <taxon>Insecta</taxon>
        <taxon>Pterygota</taxon>
        <taxon>Neoptera</taxon>
        <taxon>Endopterygota</taxon>
        <taxon>Coleoptera</taxon>
        <taxon>Polyphaga</taxon>
        <taxon>Cucujiformia</taxon>
        <taxon>Tenebrionidae</taxon>
        <taxon>Zophobas</taxon>
    </lineage>
</organism>
<gene>
    <name evidence="1" type="ORF">Zmor_027485</name>
</gene>